<reference evidence="1" key="6">
    <citation type="journal article" date="2017" name="Nat. Commun.">
        <title>Evolutionary dynamics and genomic features of the Elizabethkingia anophelis 2015 to 2016 Wisconsin outbreak strain.</title>
        <authorList>
            <person name="Perrin A."/>
            <person name="Larsonneur E."/>
            <person name="Nicholson A.C."/>
            <person name="Edwards D.J."/>
            <person name="Gundlach K.M."/>
            <person name="Whitney A.M."/>
            <person name="Gulvik C.A."/>
            <person name="Bell M.E."/>
            <person name="Rendueles O."/>
            <person name="Cury J."/>
            <person name="Hugon P."/>
            <person name="Clermont D."/>
            <person name="Enouf V."/>
            <person name="Loparev V."/>
            <person name="Juieng P."/>
            <person name="Monson T."/>
            <person name="Warshauer D."/>
            <person name="Elbadawi L.I."/>
            <person name="Walters M.S."/>
            <person name="Crist M.B."/>
            <person name="Noble-Wang J."/>
            <person name="Borlaug G."/>
            <person name="Rocha E.P.C."/>
            <person name="Criscuolo A."/>
            <person name="Touchon M."/>
            <person name="Davis J.P."/>
            <person name="Holt K.E."/>
            <person name="McQuiston J.R."/>
            <person name="Brisse S."/>
        </authorList>
    </citation>
    <scope>NUCLEOTIDE SEQUENCE</scope>
</reference>
<reference evidence="1" key="4">
    <citation type="journal article" date="2016" name="Sci. Rep.">
        <title>Genomic epidemiology and global diversity of the emerging bacterial pathogen Elizabethkingia anophelis.</title>
        <authorList>
            <person name="Breurec S."/>
            <person name="Criscuolo A."/>
            <person name="Diancourt L."/>
            <person name="Rendueles O."/>
            <person name="Vandenbogaert M."/>
            <person name="Passet V."/>
            <person name="Caro V."/>
            <person name="Rocha E.P."/>
            <person name="Touchon M."/>
            <person name="Brisse S."/>
        </authorList>
    </citation>
    <scope>NUCLEOTIDE SEQUENCE</scope>
</reference>
<reference evidence="1" key="3">
    <citation type="journal article" date="2016" name="Genome Announc.">
        <title>Complete Genome Sequences of Four Strains from the 2015-2016 Elizabethkingia anophelis Outbreak.</title>
        <authorList>
            <person name="Nicholson A.C."/>
            <person name="Whitney A.M."/>
            <person name="Emery B.D."/>
            <person name="Bell M.E."/>
            <person name="Gartin J.T."/>
            <person name="Humrighouse B.W."/>
            <person name="Loparev V.N."/>
            <person name="Batra D."/>
            <person name="Sheth M."/>
            <person name="Rowe L.A."/>
            <person name="Juieng P."/>
            <person name="Knipe K."/>
            <person name="Gulvik C."/>
            <person name="McQuiston J.R."/>
        </authorList>
    </citation>
    <scope>NUCLEOTIDE SEQUENCE</scope>
</reference>
<accession>A0A455ZH93</accession>
<sequence length="78" mass="9049">MKLKNIVEFEVKPDDWQNFRNKNKIIIPKDLLAHLAMISVGTTRGVLHSKTEKTDYQLFTLPLIDVVDLIKEDEVVEI</sequence>
<reference evidence="1" key="8">
    <citation type="journal article" date="2018" name="J. ISSAAS">
        <title>In Silico Identification of Three Types of Integrative and Conjugative Elements (ICEs) in Elizabethkingia anophelis Strains Isolated from Around the World.</title>
        <authorList>
            <person name="Xu J."/>
            <person name="Pei D."/>
            <person name="Nicholson A."/>
            <person name="Lan Y."/>
            <person name="Xia Q."/>
        </authorList>
    </citation>
    <scope>NUCLEOTIDE SEQUENCE</scope>
</reference>
<protein>
    <submittedName>
        <fullName evidence="1">Uncharacterized protein</fullName>
    </submittedName>
</protein>
<gene>
    <name evidence="1" type="primary">ICEEaIII(13)_0422_6028_6264</name>
</gene>
<dbReference type="EMBL" id="BK010615">
    <property type="protein sequence ID" value="DAC76034.1"/>
    <property type="molecule type" value="Genomic_DNA"/>
</dbReference>
<evidence type="ECO:0000313" key="1">
    <source>
        <dbReference type="EMBL" id="DAC76034.1"/>
    </source>
</evidence>
<dbReference type="AlphaFoldDB" id="A0A455ZH93"/>
<reference evidence="1" key="5">
    <citation type="journal article" date="2017" name="Genome Announc.">
        <title>Complete Circularized Genome Sequences of Four Strains of Elizabethkingia anophelis, Including Two Novel Strains Isolated from Wild-Caught Anopheles sinensis.</title>
        <authorList>
            <person name="Pei D."/>
            <person name="Nicholson A.C."/>
            <person name="Jiang J."/>
            <person name="Chen H."/>
            <person name="Whitney A.M."/>
            <person name="Villarma A."/>
            <person name="Bell M."/>
            <person name="Humrighouse B."/>
            <person name="Rowe L.A."/>
            <person name="Sheth M."/>
            <person name="Batra D."/>
            <person name="Juieng P."/>
            <person name="Loparev V.N."/>
            <person name="McQuiston J.R."/>
            <person name="Lan Y."/>
            <person name="Ma Y."/>
            <person name="Xu J."/>
        </authorList>
    </citation>
    <scope>NUCLEOTIDE SEQUENCE</scope>
</reference>
<proteinExistence type="predicted"/>
<name>A0A455ZH93_9FLAO</name>
<reference evidence="1" key="2">
    <citation type="journal article" date="2014" name="PLoS ONE">
        <title>Insights from the genome annotation of Elizabethkingia anophelis from the malaria vector Anopheles gambiae.</title>
        <authorList>
            <person name="Kukutla P."/>
            <person name="Lindberg B.G."/>
            <person name="Pei D."/>
            <person name="Rayl M."/>
            <person name="Yu W."/>
            <person name="Steritz M."/>
            <person name="Faye I."/>
            <person name="Xu J."/>
        </authorList>
    </citation>
    <scope>NUCLEOTIDE SEQUENCE</scope>
</reference>
<reference evidence="1" key="7">
    <citation type="journal article" date="2017" name="Sci. Rep.">
        <title>Genomic features, phylogenetic relationships, and comparative genomics of Elizabethkingia anophelis strain EM361-97 isolated in Taiwan.</title>
        <authorList>
            <person name="Lin J.N."/>
            <person name="Lai C.H."/>
            <person name="Yang C.H."/>
            <person name="Huang Y.H."/>
            <person name="Lin H.H."/>
        </authorList>
    </citation>
    <scope>NUCLEOTIDE SEQUENCE</scope>
</reference>
<organism evidence="1">
    <name type="scientific">Elizabethkingia anophelis</name>
    <dbReference type="NCBI Taxonomy" id="1117645"/>
    <lineage>
        <taxon>Bacteria</taxon>
        <taxon>Pseudomonadati</taxon>
        <taxon>Bacteroidota</taxon>
        <taxon>Flavobacteriia</taxon>
        <taxon>Flavobacteriales</taxon>
        <taxon>Weeksellaceae</taxon>
        <taxon>Elizabethkingia</taxon>
    </lineage>
</organism>
<reference evidence="1" key="1">
    <citation type="journal article" date="2014" name="Genome Biol. Evol.">
        <title>Comparative genomic analysis of malaria mosquito vector-associated novel pathogen Elizabethkingia anophelis.</title>
        <authorList>
            <person name="Teo J."/>
            <person name="Tan S.Y."/>
            <person name="Liu Y."/>
            <person name="Tay M."/>
            <person name="Ding Y."/>
            <person name="Li Y."/>
            <person name="Kjelleberg S."/>
            <person name="Givskov M."/>
            <person name="Lin R.T."/>
            <person name="Yang L."/>
        </authorList>
    </citation>
    <scope>NUCLEOTIDE SEQUENCE</scope>
</reference>
<dbReference type="EMBL" id="BK010616">
    <property type="protein sequence ID" value="DAC76097.1"/>
    <property type="molecule type" value="Genomic_DNA"/>
</dbReference>